<dbReference type="PANTHER" id="PTHR37988">
    <property type="entry name" value="UPF0592 MEMBRANE PROTEIN C7D4.03C"/>
    <property type="match status" value="1"/>
</dbReference>
<proteinExistence type="predicted"/>
<feature type="compositionally biased region" description="Low complexity" evidence="1">
    <location>
        <begin position="16"/>
        <end position="32"/>
    </location>
</feature>
<gene>
    <name evidence="2" type="ORF">E0L32_003878</name>
</gene>
<feature type="compositionally biased region" description="Pro residues" evidence="1">
    <location>
        <begin position="1149"/>
        <end position="1158"/>
    </location>
</feature>
<evidence type="ECO:0000256" key="1">
    <source>
        <dbReference type="SAM" id="MobiDB-lite"/>
    </source>
</evidence>
<feature type="compositionally biased region" description="Low complexity" evidence="1">
    <location>
        <begin position="1192"/>
        <end position="1217"/>
    </location>
</feature>
<comment type="caution">
    <text evidence="2">The sequence shown here is derived from an EMBL/GenBank/DDBJ whole genome shotgun (WGS) entry which is preliminary data.</text>
</comment>
<feature type="compositionally biased region" description="Polar residues" evidence="1">
    <location>
        <begin position="1061"/>
        <end position="1073"/>
    </location>
</feature>
<dbReference type="PANTHER" id="PTHR37988:SF1">
    <property type="entry name" value="UPF0592 MEMBRANE PROTEIN C7D4.03C"/>
    <property type="match status" value="1"/>
</dbReference>
<dbReference type="GeneID" id="41971325"/>
<protein>
    <submittedName>
        <fullName evidence="2">Uncharacterized protein</fullName>
    </submittedName>
</protein>
<feature type="region of interest" description="Disordered" evidence="1">
    <location>
        <begin position="75"/>
        <end position="126"/>
    </location>
</feature>
<feature type="region of interest" description="Disordered" evidence="1">
    <location>
        <begin position="1"/>
        <end position="39"/>
    </location>
</feature>
<dbReference type="STRING" id="1093900.A0A507BD29"/>
<feature type="region of interest" description="Disordered" evidence="1">
    <location>
        <begin position="1031"/>
        <end position="1095"/>
    </location>
</feature>
<name>A0A507BD29_9PEZI</name>
<dbReference type="Proteomes" id="UP000319257">
    <property type="component" value="Unassembled WGS sequence"/>
</dbReference>
<dbReference type="InParanoid" id="A0A507BD29"/>
<feature type="region of interest" description="Disordered" evidence="1">
    <location>
        <begin position="1130"/>
        <end position="1248"/>
    </location>
</feature>
<feature type="compositionally biased region" description="Basic and acidic residues" evidence="1">
    <location>
        <begin position="188"/>
        <end position="201"/>
    </location>
</feature>
<evidence type="ECO:0000313" key="2">
    <source>
        <dbReference type="EMBL" id="TPX16584.1"/>
    </source>
</evidence>
<evidence type="ECO:0000313" key="3">
    <source>
        <dbReference type="Proteomes" id="UP000319257"/>
    </source>
</evidence>
<feature type="compositionally biased region" description="Low complexity" evidence="1">
    <location>
        <begin position="309"/>
        <end position="321"/>
    </location>
</feature>
<dbReference type="Pfam" id="PF08578">
    <property type="entry name" value="DUF1765"/>
    <property type="match status" value="1"/>
</dbReference>
<feature type="compositionally biased region" description="Polar residues" evidence="1">
    <location>
        <begin position="327"/>
        <end position="340"/>
    </location>
</feature>
<feature type="region of interest" description="Disordered" evidence="1">
    <location>
        <begin position="167"/>
        <end position="282"/>
    </location>
</feature>
<reference evidence="2 3" key="1">
    <citation type="submission" date="2019-06" db="EMBL/GenBank/DDBJ databases">
        <title>Draft genome sequence of the filamentous fungus Phialemoniopsis curvata isolated from diesel fuel.</title>
        <authorList>
            <person name="Varaljay V.A."/>
            <person name="Lyon W.J."/>
            <person name="Crouch A.L."/>
            <person name="Drake C.E."/>
            <person name="Hollomon J.M."/>
            <person name="Nadeau L.J."/>
            <person name="Nunn H.S."/>
            <person name="Stevenson B.S."/>
            <person name="Bojanowski C.L."/>
            <person name="Crookes-Goodson W.J."/>
        </authorList>
    </citation>
    <scope>NUCLEOTIDE SEQUENCE [LARGE SCALE GENOMIC DNA]</scope>
    <source>
        <strain evidence="2 3">D216</strain>
    </source>
</reference>
<dbReference type="OrthoDB" id="296767at2759"/>
<dbReference type="InterPro" id="IPR013887">
    <property type="entry name" value="UPF0592"/>
</dbReference>
<feature type="region of interest" description="Disordered" evidence="1">
    <location>
        <begin position="295"/>
        <end position="346"/>
    </location>
</feature>
<dbReference type="EMBL" id="SKBQ01000017">
    <property type="protein sequence ID" value="TPX16584.1"/>
    <property type="molecule type" value="Genomic_DNA"/>
</dbReference>
<feature type="compositionally biased region" description="Polar residues" evidence="1">
    <location>
        <begin position="260"/>
        <end position="270"/>
    </location>
</feature>
<sequence>MAPAVDSTAPFHRSQSTPDLLSSLTTPAPSLAGSRSDHRTLSLKSLPSLPAFDVPSFDLDNDFETTFLSSKAAQNLQVQEAPVSSPAAETGPALASTPEKPSRTMSVVDRRKSWLPGSRSSPNFRDLLAGEEHALREAGEPAESISLGRAYQAKALEKTRAVSGSFASFARRTWKSDSRSPSPRRRKDRDDSPGQQRRDRSASGGSPGPKGLFSRKRIGPLPDPGDESSRSTDSLTSSTGRALNRASVYLTKLKERPQSMLISRTFSSSPAVPENHSEPEKHDAPVLPALEALSDLANPPRNSSHTEESSGSSVDSGSGSTAPVASETGSQTTAETNPSHGASRDPLWTAFKDLEDGYATFASKTTTAQKVAVARTSLFFFLQQYALDTTHKVKKLLSTQDLERRTGIYDKWWNGLLDLLEGPINSVGGFTGNSASIQHMQPLAGVERPAILEALTMVMMRPEWRMCTTVFRPLTERSPAERVRPRSSSNDSGSFGAANLAFLAESAEHNIRNMFVANLLRQMIVVVDKMSLRHTPSSLVNFAGKACAYAFFFVPGIADVLVRLWALDRHPDSLRRMADAFGLPRRSKGESDDIIALFPPTVGPLGWTSVQAMTSRLRRPAKLPLQVAKIQWHGPWMSRWRGGDTDLFFVFCKYYFILADDFMPAELPLVEKARAPAFVLLHAHLLNILDSTIHRQAAVEAMMGPQMADAAHGADASLTTLPAMLPSNILRGMDENRMVLLLKDFLSLDEAVVGGAGHTFAESFMTVLGAVTKRISKYDHSASYLLCDFLQETLIAYDSYYGYTFPMPGAADAESKPVDYVDWTFWFGVCRMILDSNNTMSEIRLLTFLFGGWDIIAADPARKEELCINWLLSEEVFEKFFNNWCPMVRAYYMRLLCWRVCRDPGSANELDARIFLLVSERLGTVWSHYLWLKQNADNQGAMPPSTAPSLPQPGKRFMIIRTEVGVPQHGLLAGFDQTSCAMGRSAAISPREQQHFAGLGISDDGGGKDSENGGSYKKKWSLLGKALSFSSAKPSGGGTATSAKPTTYEEELEKARRDTAASRTRQPGQQVSSGAPLPPPKSAVSPVSDASSTGSSPVFDAAQFVFKFILHNVPWQGALRDRILTRPRLPAPAQARVSARGPGRGRSDSPPPPPPGLPPITRRHSGHMLTGLISGARNANPADSVSDDDGRSSLSSSSRASVGSRSVSDGSVSSSRGTTTSFGADVLGGGGGEDDEARRFSPLQPSPAIWDMDSEREARDRQQQQQVGSSVGVIRPVKPAGIYATSSRYAGRALAEWSLVVNECNSFIDRRRDEGVLGLSEVEVPTLGVENMRRLN</sequence>
<dbReference type="RefSeq" id="XP_030998295.1">
    <property type="nucleotide sequence ID" value="XM_031138225.1"/>
</dbReference>
<accession>A0A507BD29</accession>
<organism evidence="2 3">
    <name type="scientific">Thyridium curvatum</name>
    <dbReference type="NCBI Taxonomy" id="1093900"/>
    <lineage>
        <taxon>Eukaryota</taxon>
        <taxon>Fungi</taxon>
        <taxon>Dikarya</taxon>
        <taxon>Ascomycota</taxon>
        <taxon>Pezizomycotina</taxon>
        <taxon>Sordariomycetes</taxon>
        <taxon>Sordariomycetidae</taxon>
        <taxon>Thyridiales</taxon>
        <taxon>Thyridiaceae</taxon>
        <taxon>Thyridium</taxon>
    </lineage>
</organism>
<keyword evidence="3" id="KW-1185">Reference proteome</keyword>